<reference evidence="2" key="1">
    <citation type="submission" date="2018-05" db="EMBL/GenBank/DDBJ databases">
        <title>Leptospira yasudae sp. nov. and Leptospira stimsonii sp. nov., two pathogenic species of the genus Leptospira isolated from environmental sources.</title>
        <authorList>
            <person name="Casanovas-Massana A."/>
            <person name="Hamond C."/>
            <person name="Santos L.A."/>
            <person name="Hacker K.P."/>
            <person name="Balassiano I."/>
            <person name="Medeiros M.A."/>
            <person name="Reis M.G."/>
            <person name="Ko A.I."/>
            <person name="Wunder E.A."/>
        </authorList>
    </citation>
    <scope>NUCLEOTIDE SEQUENCE [LARGE SCALE GENOMIC DNA]</scope>
    <source>
        <strain evidence="2">Yale</strain>
    </source>
</reference>
<evidence type="ECO:0000313" key="1">
    <source>
        <dbReference type="EMBL" id="RHX90473.1"/>
    </source>
</evidence>
<comment type="caution">
    <text evidence="1">The sequence shown here is derived from an EMBL/GenBank/DDBJ whole genome shotgun (WGS) entry which is preliminary data.</text>
</comment>
<sequence>MSYTGGKAIPSVYRAFFFLKKIAIKKGRKRTDQSVCASVFTNVCFNLIQEWGFRTVFSSRERSCKRV</sequence>
<dbReference type="AlphaFoldDB" id="A0A396Z8G4"/>
<accession>A0A396Z8G4</accession>
<dbReference type="Proteomes" id="UP000265798">
    <property type="component" value="Unassembled WGS sequence"/>
</dbReference>
<evidence type="ECO:0000313" key="2">
    <source>
        <dbReference type="Proteomes" id="UP000265798"/>
    </source>
</evidence>
<dbReference type="EMBL" id="QHCT01000002">
    <property type="protein sequence ID" value="RHX90473.1"/>
    <property type="molecule type" value="Genomic_DNA"/>
</dbReference>
<name>A0A396Z8G4_9LEPT</name>
<protein>
    <submittedName>
        <fullName evidence="1">Uncharacterized protein</fullName>
    </submittedName>
</protein>
<gene>
    <name evidence="1" type="ORF">DLM75_08620</name>
</gene>
<proteinExistence type="predicted"/>
<organism evidence="1 2">
    <name type="scientific">Leptospira stimsonii</name>
    <dbReference type="NCBI Taxonomy" id="2202203"/>
    <lineage>
        <taxon>Bacteria</taxon>
        <taxon>Pseudomonadati</taxon>
        <taxon>Spirochaetota</taxon>
        <taxon>Spirochaetia</taxon>
        <taxon>Leptospirales</taxon>
        <taxon>Leptospiraceae</taxon>
        <taxon>Leptospira</taxon>
    </lineage>
</organism>